<sequence length="273" mass="29133">MAPSPALLLTLPAFLLTAALAVFLTASLRLLALLPSRRPHPPKRSPGTPTRLLVVLGSGGHTAEMLALLRTLDPQKYTHRTYVVSSGDSFSAERAMEFEKLVGLKAAGRERDGRVAGERGQGLTGEGGAGVGSYDIAIVPRARRIHQSLLSTPWSALRCLWSCFAVLRAPSAALSLPKCSGAASIYGYPDLILTNGPATAVIVILASLILRFFGVGGANARDKMRTIYVESWARVTRLSLSGKLLVKVVDRFLVQWEGLEGVGGRGEFFGVLV</sequence>
<dbReference type="Proteomes" id="UP000250266">
    <property type="component" value="Unassembled WGS sequence"/>
</dbReference>
<gene>
    <name evidence="11" type="primary">ALG14</name>
    <name evidence="12" type="ORF">K432DRAFT_381047</name>
</gene>
<evidence type="ECO:0000256" key="11">
    <source>
        <dbReference type="RuleBase" id="RU362127"/>
    </source>
</evidence>
<evidence type="ECO:0000256" key="5">
    <source>
        <dbReference type="ARBA" id="ARBA00017467"/>
    </source>
</evidence>
<evidence type="ECO:0000256" key="10">
    <source>
        <dbReference type="ARBA" id="ARBA00032062"/>
    </source>
</evidence>
<evidence type="ECO:0000313" key="12">
    <source>
        <dbReference type="EMBL" id="OCK81748.1"/>
    </source>
</evidence>
<dbReference type="InterPro" id="IPR013969">
    <property type="entry name" value="Oligosacch_biosynth_Alg14"/>
</dbReference>
<dbReference type="Gene3D" id="3.40.50.2000">
    <property type="entry name" value="Glycogen Phosphorylase B"/>
    <property type="match status" value="1"/>
</dbReference>
<dbReference type="GO" id="GO:0031965">
    <property type="term" value="C:nuclear membrane"/>
    <property type="evidence" value="ECO:0007669"/>
    <property type="project" value="UniProtKB-SubCell"/>
</dbReference>
<evidence type="ECO:0000256" key="8">
    <source>
        <dbReference type="ARBA" id="ARBA00022989"/>
    </source>
</evidence>
<evidence type="ECO:0000256" key="4">
    <source>
        <dbReference type="ARBA" id="ARBA00011335"/>
    </source>
</evidence>
<dbReference type="Pfam" id="PF08660">
    <property type="entry name" value="Alg14"/>
    <property type="match status" value="1"/>
</dbReference>
<accession>A0A8E2EDT3</accession>
<protein>
    <recommendedName>
        <fullName evidence="5 11">UDP-N-acetylglucosamine transferase subunit ALG14</fullName>
    </recommendedName>
    <alternativeName>
        <fullName evidence="10 11">Asparagine-linked glycosylation protein 14</fullName>
    </alternativeName>
</protein>
<reference evidence="12 13" key="1">
    <citation type="journal article" date="2016" name="Nat. Commun.">
        <title>Ectomycorrhizal ecology is imprinted in the genome of the dominant symbiotic fungus Cenococcum geophilum.</title>
        <authorList>
            <consortium name="DOE Joint Genome Institute"/>
            <person name="Peter M."/>
            <person name="Kohler A."/>
            <person name="Ohm R.A."/>
            <person name="Kuo A."/>
            <person name="Krutzmann J."/>
            <person name="Morin E."/>
            <person name="Arend M."/>
            <person name="Barry K.W."/>
            <person name="Binder M."/>
            <person name="Choi C."/>
            <person name="Clum A."/>
            <person name="Copeland A."/>
            <person name="Grisel N."/>
            <person name="Haridas S."/>
            <person name="Kipfer T."/>
            <person name="LaButti K."/>
            <person name="Lindquist E."/>
            <person name="Lipzen A."/>
            <person name="Maire R."/>
            <person name="Meier B."/>
            <person name="Mihaltcheva S."/>
            <person name="Molinier V."/>
            <person name="Murat C."/>
            <person name="Poggeler S."/>
            <person name="Quandt C.A."/>
            <person name="Sperisen C."/>
            <person name="Tritt A."/>
            <person name="Tisserant E."/>
            <person name="Crous P.W."/>
            <person name="Henrissat B."/>
            <person name="Nehls U."/>
            <person name="Egli S."/>
            <person name="Spatafora J.W."/>
            <person name="Grigoriev I.V."/>
            <person name="Martin F.M."/>
        </authorList>
    </citation>
    <scope>NUCLEOTIDE SEQUENCE [LARGE SCALE GENOMIC DNA]</scope>
    <source>
        <strain evidence="12 13">CBS 459.81</strain>
    </source>
</reference>
<comment type="subunit">
    <text evidence="4 11">Heterodimer with ALG13 to form a functional enzyme.</text>
</comment>
<comment type="function">
    <text evidence="11">Involved in protein N-glycosylation. Essential for the second step of the dolichol-linked oligosaccharide pathway. Anchors the catalytic subunit ALG13 to the ER.</text>
</comment>
<evidence type="ECO:0000256" key="3">
    <source>
        <dbReference type="ARBA" id="ARBA00009731"/>
    </source>
</evidence>
<comment type="subcellular location">
    <subcellularLocation>
        <location evidence="1 11">Endoplasmic reticulum membrane</location>
        <topology evidence="1 11">Single-pass membrane protein</topology>
    </subcellularLocation>
    <subcellularLocation>
        <location evidence="2">Nucleus membrane</location>
        <topology evidence="2">Single-pass membrane protein</topology>
    </subcellularLocation>
</comment>
<keyword evidence="13" id="KW-1185">Reference proteome</keyword>
<evidence type="ECO:0000313" key="13">
    <source>
        <dbReference type="Proteomes" id="UP000250266"/>
    </source>
</evidence>
<dbReference type="GO" id="GO:0043541">
    <property type="term" value="C:UDP-N-acetylglucosamine transferase complex"/>
    <property type="evidence" value="ECO:0007669"/>
    <property type="project" value="TreeGrafter"/>
</dbReference>
<dbReference type="GO" id="GO:0006488">
    <property type="term" value="P:dolichol-linked oligosaccharide biosynthetic process"/>
    <property type="evidence" value="ECO:0007669"/>
    <property type="project" value="InterPro"/>
</dbReference>
<proteinExistence type="inferred from homology"/>
<evidence type="ECO:0000256" key="9">
    <source>
        <dbReference type="ARBA" id="ARBA00023136"/>
    </source>
</evidence>
<evidence type="ECO:0000256" key="2">
    <source>
        <dbReference type="ARBA" id="ARBA00004590"/>
    </source>
</evidence>
<dbReference type="AlphaFoldDB" id="A0A8E2EDT3"/>
<dbReference type="EMBL" id="KV744910">
    <property type="protein sequence ID" value="OCK81748.1"/>
    <property type="molecule type" value="Genomic_DNA"/>
</dbReference>
<keyword evidence="6 11" id="KW-0812">Transmembrane</keyword>
<feature type="transmembrane region" description="Helical" evidence="11">
    <location>
        <begin position="198"/>
        <end position="218"/>
    </location>
</feature>
<evidence type="ECO:0000256" key="1">
    <source>
        <dbReference type="ARBA" id="ARBA00004389"/>
    </source>
</evidence>
<comment type="similarity">
    <text evidence="3 11">Belongs to the ALG14 family.</text>
</comment>
<keyword evidence="12" id="KW-0808">Transferase</keyword>
<name>A0A8E2EDT3_9PEZI</name>
<keyword evidence="8 11" id="KW-1133">Transmembrane helix</keyword>
<evidence type="ECO:0000256" key="7">
    <source>
        <dbReference type="ARBA" id="ARBA00022824"/>
    </source>
</evidence>
<dbReference type="GO" id="GO:0004577">
    <property type="term" value="F:N-acetylglucosaminyldiphosphodolichol N-acetylglucosaminyltransferase activity"/>
    <property type="evidence" value="ECO:0007669"/>
    <property type="project" value="TreeGrafter"/>
</dbReference>
<organism evidence="12 13">
    <name type="scientific">Lepidopterella palustris CBS 459.81</name>
    <dbReference type="NCBI Taxonomy" id="1314670"/>
    <lineage>
        <taxon>Eukaryota</taxon>
        <taxon>Fungi</taxon>
        <taxon>Dikarya</taxon>
        <taxon>Ascomycota</taxon>
        <taxon>Pezizomycotina</taxon>
        <taxon>Dothideomycetes</taxon>
        <taxon>Pleosporomycetidae</taxon>
        <taxon>Mytilinidiales</taxon>
        <taxon>Argynnaceae</taxon>
        <taxon>Lepidopterella</taxon>
    </lineage>
</organism>
<keyword evidence="7 11" id="KW-0256">Endoplasmic reticulum</keyword>
<evidence type="ECO:0000256" key="6">
    <source>
        <dbReference type="ARBA" id="ARBA00022692"/>
    </source>
</evidence>
<dbReference type="OrthoDB" id="17098at2759"/>
<dbReference type="PANTHER" id="PTHR12154">
    <property type="entry name" value="GLYCOSYL TRANSFERASE-RELATED"/>
    <property type="match status" value="1"/>
</dbReference>
<keyword evidence="9 11" id="KW-0472">Membrane</keyword>
<dbReference type="PANTHER" id="PTHR12154:SF4">
    <property type="entry name" value="UDP-N-ACETYLGLUCOSAMINE TRANSFERASE SUBUNIT ALG14 HOMOLOG"/>
    <property type="match status" value="1"/>
</dbReference>